<keyword evidence="7" id="KW-0862">Zinc</keyword>
<keyword evidence="3" id="KW-0479">Metal-binding</keyword>
<evidence type="ECO:0000259" key="8">
    <source>
        <dbReference type="PROSITE" id="PS51873"/>
    </source>
</evidence>
<dbReference type="CDD" id="cd20353">
    <property type="entry name" value="Rcat_RBR_RNF216"/>
    <property type="match status" value="1"/>
</dbReference>
<name>D6WFP5_TRICA</name>
<evidence type="ECO:0000256" key="4">
    <source>
        <dbReference type="ARBA" id="ARBA00022737"/>
    </source>
</evidence>
<dbReference type="eggNOG" id="KOG1812">
    <property type="taxonomic scope" value="Eukaryota"/>
</dbReference>
<evidence type="ECO:0000256" key="3">
    <source>
        <dbReference type="ARBA" id="ARBA00022723"/>
    </source>
</evidence>
<dbReference type="InterPro" id="IPR002867">
    <property type="entry name" value="IBR_dom"/>
</dbReference>
<evidence type="ECO:0000256" key="5">
    <source>
        <dbReference type="ARBA" id="ARBA00022771"/>
    </source>
</evidence>
<dbReference type="InParanoid" id="D6WFP5"/>
<reference evidence="9 10" key="1">
    <citation type="journal article" date="2008" name="Nature">
        <title>The genome of the model beetle and pest Tribolium castaneum.</title>
        <authorList>
            <consortium name="Tribolium Genome Sequencing Consortium"/>
            <person name="Richards S."/>
            <person name="Gibbs R.A."/>
            <person name="Weinstock G.M."/>
            <person name="Brown S.J."/>
            <person name="Denell R."/>
            <person name="Beeman R.W."/>
            <person name="Gibbs R."/>
            <person name="Beeman R.W."/>
            <person name="Brown S.J."/>
            <person name="Bucher G."/>
            <person name="Friedrich M."/>
            <person name="Grimmelikhuijzen C.J."/>
            <person name="Klingler M."/>
            <person name="Lorenzen M."/>
            <person name="Richards S."/>
            <person name="Roth S."/>
            <person name="Schroder R."/>
            <person name="Tautz D."/>
            <person name="Zdobnov E.M."/>
            <person name="Muzny D."/>
            <person name="Gibbs R.A."/>
            <person name="Weinstock G.M."/>
            <person name="Attaway T."/>
            <person name="Bell S."/>
            <person name="Buhay C.J."/>
            <person name="Chandrabose M.N."/>
            <person name="Chavez D."/>
            <person name="Clerk-Blankenburg K.P."/>
            <person name="Cree A."/>
            <person name="Dao M."/>
            <person name="Davis C."/>
            <person name="Chacko J."/>
            <person name="Dinh H."/>
            <person name="Dugan-Rocha S."/>
            <person name="Fowler G."/>
            <person name="Garner T.T."/>
            <person name="Garnes J."/>
            <person name="Gnirke A."/>
            <person name="Hawes A."/>
            <person name="Hernandez J."/>
            <person name="Hines S."/>
            <person name="Holder M."/>
            <person name="Hume J."/>
            <person name="Jhangiani S.N."/>
            <person name="Joshi V."/>
            <person name="Khan Z.M."/>
            <person name="Jackson L."/>
            <person name="Kovar C."/>
            <person name="Kowis A."/>
            <person name="Lee S."/>
            <person name="Lewis L.R."/>
            <person name="Margolis J."/>
            <person name="Morgan M."/>
            <person name="Nazareth L.V."/>
            <person name="Nguyen N."/>
            <person name="Okwuonu G."/>
            <person name="Parker D."/>
            <person name="Richards S."/>
            <person name="Ruiz S.J."/>
            <person name="Santibanez J."/>
            <person name="Savard J."/>
            <person name="Scherer S.E."/>
            <person name="Schneider B."/>
            <person name="Sodergren E."/>
            <person name="Tautz D."/>
            <person name="Vattahil S."/>
            <person name="Villasana D."/>
            <person name="White C.S."/>
            <person name="Wright R."/>
            <person name="Park Y."/>
            <person name="Beeman R.W."/>
            <person name="Lord J."/>
            <person name="Oppert B."/>
            <person name="Lorenzen M."/>
            <person name="Brown S."/>
            <person name="Wang L."/>
            <person name="Savard J."/>
            <person name="Tautz D."/>
            <person name="Richards S."/>
            <person name="Weinstock G."/>
            <person name="Gibbs R.A."/>
            <person name="Liu Y."/>
            <person name="Worley K."/>
            <person name="Weinstock G."/>
            <person name="Elsik C.G."/>
            <person name="Reese J.T."/>
            <person name="Elhaik E."/>
            <person name="Landan G."/>
            <person name="Graur D."/>
            <person name="Arensburger P."/>
            <person name="Atkinson P."/>
            <person name="Beeman R.W."/>
            <person name="Beidler J."/>
            <person name="Brown S.J."/>
            <person name="Demuth J.P."/>
            <person name="Drury D.W."/>
            <person name="Du Y.Z."/>
            <person name="Fujiwara H."/>
            <person name="Lorenzen M."/>
            <person name="Maselli V."/>
            <person name="Osanai M."/>
            <person name="Park Y."/>
            <person name="Robertson H.M."/>
            <person name="Tu Z."/>
            <person name="Wang J.J."/>
            <person name="Wang S."/>
            <person name="Richards S."/>
            <person name="Song H."/>
            <person name="Zhang L."/>
            <person name="Sodergren E."/>
            <person name="Werner D."/>
            <person name="Stanke M."/>
            <person name="Morgenstern B."/>
            <person name="Solovyev V."/>
            <person name="Kosarev P."/>
            <person name="Brown G."/>
            <person name="Chen H.C."/>
            <person name="Ermolaeva O."/>
            <person name="Hlavina W."/>
            <person name="Kapustin Y."/>
            <person name="Kiryutin B."/>
            <person name="Kitts P."/>
            <person name="Maglott D."/>
            <person name="Pruitt K."/>
            <person name="Sapojnikov V."/>
            <person name="Souvorov A."/>
            <person name="Mackey A.J."/>
            <person name="Waterhouse R.M."/>
            <person name="Wyder S."/>
            <person name="Zdobnov E.M."/>
            <person name="Zdobnov E.M."/>
            <person name="Wyder S."/>
            <person name="Kriventseva E.V."/>
            <person name="Kadowaki T."/>
            <person name="Bork P."/>
            <person name="Aranda M."/>
            <person name="Bao R."/>
            <person name="Beermann A."/>
            <person name="Berns N."/>
            <person name="Bolognesi R."/>
            <person name="Bonneton F."/>
            <person name="Bopp D."/>
            <person name="Brown S.J."/>
            <person name="Bucher G."/>
            <person name="Butts T."/>
            <person name="Chaumot A."/>
            <person name="Denell R.E."/>
            <person name="Ferrier D.E."/>
            <person name="Friedrich M."/>
            <person name="Gordon C.M."/>
            <person name="Jindra M."/>
            <person name="Klingler M."/>
            <person name="Lan Q."/>
            <person name="Lattorff H.M."/>
            <person name="Laudet V."/>
            <person name="von Levetsow C."/>
            <person name="Liu Z."/>
            <person name="Lutz R."/>
            <person name="Lynch J.A."/>
            <person name="da Fonseca R.N."/>
            <person name="Posnien N."/>
            <person name="Reuter R."/>
            <person name="Roth S."/>
            <person name="Savard J."/>
            <person name="Schinko J.B."/>
            <person name="Schmitt C."/>
            <person name="Schoppmeier M."/>
            <person name="Schroder R."/>
            <person name="Shippy T.D."/>
            <person name="Simonnet F."/>
            <person name="Marques-Souza H."/>
            <person name="Tautz D."/>
            <person name="Tomoyasu Y."/>
            <person name="Trauner J."/>
            <person name="Van der Zee M."/>
            <person name="Vervoort M."/>
            <person name="Wittkopp N."/>
            <person name="Wimmer E.A."/>
            <person name="Yang X."/>
            <person name="Jones A.K."/>
            <person name="Sattelle D.B."/>
            <person name="Ebert P.R."/>
            <person name="Nelson D."/>
            <person name="Scott J.G."/>
            <person name="Beeman R.W."/>
            <person name="Muthukrishnan S."/>
            <person name="Kramer K.J."/>
            <person name="Arakane Y."/>
            <person name="Beeman R.W."/>
            <person name="Zhu Q."/>
            <person name="Hogenkamp D."/>
            <person name="Dixit R."/>
            <person name="Oppert B."/>
            <person name="Jiang H."/>
            <person name="Zou Z."/>
            <person name="Marshall J."/>
            <person name="Elpidina E."/>
            <person name="Vinokurov K."/>
            <person name="Oppert C."/>
            <person name="Zou Z."/>
            <person name="Evans J."/>
            <person name="Lu Z."/>
            <person name="Zhao P."/>
            <person name="Sumathipala N."/>
            <person name="Altincicek B."/>
            <person name="Vilcinskas A."/>
            <person name="Williams M."/>
            <person name="Hultmark D."/>
            <person name="Hetru C."/>
            <person name="Jiang H."/>
            <person name="Grimmelikhuijzen C.J."/>
            <person name="Hauser F."/>
            <person name="Cazzamali G."/>
            <person name="Williamson M."/>
            <person name="Park Y."/>
            <person name="Li B."/>
            <person name="Tanaka Y."/>
            <person name="Predel R."/>
            <person name="Neupert S."/>
            <person name="Schachtner J."/>
            <person name="Verleyen P."/>
            <person name="Raible F."/>
            <person name="Bork P."/>
            <person name="Friedrich M."/>
            <person name="Walden K.K."/>
            <person name="Robertson H.M."/>
            <person name="Angeli S."/>
            <person name="Foret S."/>
            <person name="Bucher G."/>
            <person name="Schuetz S."/>
            <person name="Maleszka R."/>
            <person name="Wimmer E.A."/>
            <person name="Beeman R.W."/>
            <person name="Lorenzen M."/>
            <person name="Tomoyasu Y."/>
            <person name="Miller S.C."/>
            <person name="Grossmann D."/>
            <person name="Bucher G."/>
        </authorList>
    </citation>
    <scope>NUCLEOTIDE SEQUENCE [LARGE SCALE GENOMIC DNA]</scope>
    <source>
        <strain evidence="9 10">Georgia GA2</strain>
    </source>
</reference>
<evidence type="ECO:0000313" key="10">
    <source>
        <dbReference type="Proteomes" id="UP000007266"/>
    </source>
</evidence>
<dbReference type="SMART" id="SM00647">
    <property type="entry name" value="IBR"/>
    <property type="match status" value="2"/>
</dbReference>
<dbReference type="EMBL" id="KQ971319">
    <property type="protein sequence ID" value="EFA00238.1"/>
    <property type="molecule type" value="Genomic_DNA"/>
</dbReference>
<organism evidence="9 10">
    <name type="scientific">Tribolium castaneum</name>
    <name type="common">Red flour beetle</name>
    <dbReference type="NCBI Taxonomy" id="7070"/>
    <lineage>
        <taxon>Eukaryota</taxon>
        <taxon>Metazoa</taxon>
        <taxon>Ecdysozoa</taxon>
        <taxon>Arthropoda</taxon>
        <taxon>Hexapoda</taxon>
        <taxon>Insecta</taxon>
        <taxon>Pterygota</taxon>
        <taxon>Neoptera</taxon>
        <taxon>Endopterygota</taxon>
        <taxon>Coleoptera</taxon>
        <taxon>Polyphaga</taxon>
        <taxon>Cucujiformia</taxon>
        <taxon>Tenebrionidae</taxon>
        <taxon>Tenebrionidae incertae sedis</taxon>
        <taxon>Tribolium</taxon>
    </lineage>
</organism>
<feature type="domain" description="RING-type" evidence="8">
    <location>
        <begin position="344"/>
        <end position="553"/>
    </location>
</feature>
<dbReference type="OrthoDB" id="10009520at2759"/>
<dbReference type="KEGG" id="tca:103312285"/>
<protein>
    <recommendedName>
        <fullName evidence="8">RING-type domain-containing protein</fullName>
    </recommendedName>
</protein>
<dbReference type="GO" id="GO:0008270">
    <property type="term" value="F:zinc ion binding"/>
    <property type="evidence" value="ECO:0007669"/>
    <property type="project" value="UniProtKB-KW"/>
</dbReference>
<sequence length="594" mass="68872">MEEVNRYKERLSIMFQGSSTSEQQIDYVIDIVLNNSDNNLLPFENKIEIMTDLLLESGDSLLSLKGGNLEANITNCASSEEGAVGFAYTKPRLTKIEINSLLTLFPDICPKFLDSFVAKNPTMNFDEIVNELSQTEYAKREIDPLDMWNDLKQMLPNADPTYLRNQARVLAKRPLEEYEEFLRNAIEKNDYPTLQDYLRKQEKLEDISVYTDHFTVANFLKIVPKPVEFFTSPEREAILADTSESDKEFALTFLYNQFPYLRQNQIQKIFNSYGQHLVKTCNKLKVLPRDFRNPRKHIEQDECFNVKLLQEIAFLKHEKSIRQYLKLQNDRYRKALDEARKYGLLQTCLCCFDEELIPEECLFCDKNCTFCKNCVKLGAEHVIGEGGTKFPCLADCPSEFNYSVLKMVLNDKVFKRLCQRKQIEEIKNANVDGLESCPFCDYVMVPEEGDKIFKCGNIECMKESCRECRHVAHIPLKCSEIEYDEDVKLRTYIENEMSEAFLRTCPSCSRKFYKESGCNKMTCLCGAKMCYICKVAVQDYSHFGNGRCPLFTENLDQLHFDNVIRRAQAAKAQLGVDKNPNKLKFDPTKNFQLN</sequence>
<dbReference type="STRING" id="7070.D6WFP5"/>
<dbReference type="PANTHER" id="PTHR22770:SF47">
    <property type="entry name" value="E3 UBIQUITIN-PROTEIN LIGASE RNF216"/>
    <property type="match status" value="1"/>
</dbReference>
<keyword evidence="4" id="KW-0677">Repeat</keyword>
<dbReference type="InterPro" id="IPR051628">
    <property type="entry name" value="LUBAC_E3_Ligases"/>
</dbReference>
<proteinExistence type="predicted"/>
<dbReference type="GO" id="GO:0016740">
    <property type="term" value="F:transferase activity"/>
    <property type="evidence" value="ECO:0007669"/>
    <property type="project" value="UniProtKB-KW"/>
</dbReference>
<keyword evidence="2" id="KW-0808">Transferase</keyword>
<gene>
    <name evidence="9" type="primary">AUGUSTUS-3.0.2_03066</name>
    <name evidence="9" type="ORF">TcasGA2_TC003066</name>
</gene>
<accession>D6WFP5</accession>
<evidence type="ECO:0000313" key="9">
    <source>
        <dbReference type="EMBL" id="EFA00238.1"/>
    </source>
</evidence>
<keyword evidence="6" id="KW-0833">Ubl conjugation pathway</keyword>
<dbReference type="PhylomeDB" id="D6WFP5"/>
<dbReference type="AlphaFoldDB" id="D6WFP5"/>
<evidence type="ECO:0000256" key="2">
    <source>
        <dbReference type="ARBA" id="ARBA00022679"/>
    </source>
</evidence>
<dbReference type="InterPro" id="IPR047545">
    <property type="entry name" value="BRcat_RBR_RNF216"/>
</dbReference>
<dbReference type="OMA" id="CPYSMEL"/>
<dbReference type="SUPFAM" id="SSF57850">
    <property type="entry name" value="RING/U-box"/>
    <property type="match status" value="1"/>
</dbReference>
<dbReference type="PANTHER" id="PTHR22770">
    <property type="entry name" value="UBIQUITIN CONJUGATING ENZYME 7 INTERACTING PROTEIN-RELATED"/>
    <property type="match status" value="1"/>
</dbReference>
<evidence type="ECO:0000256" key="1">
    <source>
        <dbReference type="ARBA" id="ARBA00004906"/>
    </source>
</evidence>
<reference evidence="9 10" key="2">
    <citation type="journal article" date="2010" name="Nucleic Acids Res.">
        <title>BeetleBase in 2010: revisions to provide comprehensive genomic information for Tribolium castaneum.</title>
        <authorList>
            <person name="Kim H.S."/>
            <person name="Murphy T."/>
            <person name="Xia J."/>
            <person name="Caragea D."/>
            <person name="Park Y."/>
            <person name="Beeman R.W."/>
            <person name="Lorenzen M.D."/>
            <person name="Butcher S."/>
            <person name="Manak J.R."/>
            <person name="Brown S.J."/>
        </authorList>
    </citation>
    <scope>GENOME REANNOTATION</scope>
    <source>
        <strain evidence="9 10">Georgia GA2</strain>
    </source>
</reference>
<dbReference type="Gene3D" id="1.20.120.1750">
    <property type="match status" value="1"/>
</dbReference>
<dbReference type="InterPro" id="IPR044066">
    <property type="entry name" value="TRIAD_supradom"/>
</dbReference>
<evidence type="ECO:0000256" key="6">
    <source>
        <dbReference type="ARBA" id="ARBA00022786"/>
    </source>
</evidence>
<keyword evidence="10" id="KW-1185">Reference proteome</keyword>
<comment type="pathway">
    <text evidence="1">Protein modification; protein ubiquitination.</text>
</comment>
<dbReference type="PROSITE" id="PS51873">
    <property type="entry name" value="TRIAD"/>
    <property type="match status" value="1"/>
</dbReference>
<dbReference type="Pfam" id="PF26200">
    <property type="entry name" value="Rcat_RNF216"/>
    <property type="match status" value="1"/>
</dbReference>
<dbReference type="CDD" id="cd20339">
    <property type="entry name" value="BRcat_RBR_RNF216"/>
    <property type="match status" value="1"/>
</dbReference>
<evidence type="ECO:0000256" key="7">
    <source>
        <dbReference type="ARBA" id="ARBA00022833"/>
    </source>
</evidence>
<dbReference type="Proteomes" id="UP000007266">
    <property type="component" value="Linkage group 3"/>
</dbReference>
<keyword evidence="5" id="KW-0863">Zinc-finger</keyword>
<dbReference type="InterPro" id="IPR047546">
    <property type="entry name" value="Rcat_RBR_RNF216"/>
</dbReference>
<dbReference type="HOGENOM" id="CLU_514222_0_0_1"/>